<reference evidence="6" key="1">
    <citation type="journal article" date="2014" name="Int. J. Syst. Evol. Microbiol.">
        <title>Complete genome sequence of Corynebacterium casei LMG S-19264T (=DSM 44701T), isolated from a smear-ripened cheese.</title>
        <authorList>
            <consortium name="US DOE Joint Genome Institute (JGI-PGF)"/>
            <person name="Walter F."/>
            <person name="Albersmeier A."/>
            <person name="Kalinowski J."/>
            <person name="Ruckert C."/>
        </authorList>
    </citation>
    <scope>NUCLEOTIDE SEQUENCE</scope>
    <source>
        <strain evidence="6">CGMCC 1.10859</strain>
    </source>
</reference>
<name>A0AAN5A1Z4_9RHOB</name>
<comment type="caution">
    <text evidence="6">The sequence shown here is derived from an EMBL/GenBank/DDBJ whole genome shotgun (WGS) entry which is preliminary data.</text>
</comment>
<keyword evidence="3 4" id="KW-0472">Membrane</keyword>
<evidence type="ECO:0000256" key="3">
    <source>
        <dbReference type="ARBA" id="ARBA00023136"/>
    </source>
</evidence>
<feature type="transmembrane region" description="Helical" evidence="4">
    <location>
        <begin position="6"/>
        <end position="26"/>
    </location>
</feature>
<reference evidence="6" key="3">
    <citation type="submission" date="2023-06" db="EMBL/GenBank/DDBJ databases">
        <authorList>
            <person name="Sun Q."/>
            <person name="Zhou Y."/>
        </authorList>
    </citation>
    <scope>NUCLEOTIDE SEQUENCE</scope>
    <source>
        <strain evidence="6">CGMCC 1.10859</strain>
    </source>
</reference>
<evidence type="ECO:0000313" key="8">
    <source>
        <dbReference type="Proteomes" id="UP000199541"/>
    </source>
</evidence>
<reference evidence="7 8" key="2">
    <citation type="submission" date="2016-10" db="EMBL/GenBank/DDBJ databases">
        <authorList>
            <person name="Varghese N."/>
            <person name="Submissions S."/>
        </authorList>
    </citation>
    <scope>NUCLEOTIDE SEQUENCE [LARGE SCALE GENOMIC DNA]</scope>
    <source>
        <strain evidence="7 8">DSM 24802</strain>
    </source>
</reference>
<keyword evidence="2 4" id="KW-1133">Transmembrane helix</keyword>
<dbReference type="RefSeq" id="WP_035839480.1">
    <property type="nucleotide sequence ID" value="NZ_BNAB01000021.1"/>
</dbReference>
<evidence type="ECO:0000256" key="1">
    <source>
        <dbReference type="ARBA" id="ARBA00022692"/>
    </source>
</evidence>
<dbReference type="Proteomes" id="UP000634647">
    <property type="component" value="Unassembled WGS sequence"/>
</dbReference>
<organism evidence="6 9">
    <name type="scientific">Allgaiera indica</name>
    <dbReference type="NCBI Taxonomy" id="765699"/>
    <lineage>
        <taxon>Bacteria</taxon>
        <taxon>Pseudomonadati</taxon>
        <taxon>Pseudomonadota</taxon>
        <taxon>Alphaproteobacteria</taxon>
        <taxon>Rhodobacterales</taxon>
        <taxon>Paracoccaceae</taxon>
        <taxon>Allgaiera</taxon>
    </lineage>
</organism>
<evidence type="ECO:0000313" key="9">
    <source>
        <dbReference type="Proteomes" id="UP000634647"/>
    </source>
</evidence>
<protein>
    <submittedName>
        <fullName evidence="7">Hypoxia induced protein conserved region</fullName>
    </submittedName>
</protein>
<accession>A0AAN5A1Z4</accession>
<evidence type="ECO:0000256" key="4">
    <source>
        <dbReference type="SAM" id="Phobius"/>
    </source>
</evidence>
<evidence type="ECO:0000313" key="7">
    <source>
        <dbReference type="EMBL" id="SDX67254.1"/>
    </source>
</evidence>
<dbReference type="AlphaFoldDB" id="A0AAN5A1Z4"/>
<feature type="transmembrane region" description="Helical" evidence="4">
    <location>
        <begin position="47"/>
        <end position="64"/>
    </location>
</feature>
<dbReference type="EMBL" id="FNOB01000023">
    <property type="protein sequence ID" value="SDX67254.1"/>
    <property type="molecule type" value="Genomic_DNA"/>
</dbReference>
<feature type="domain" description="HIG1" evidence="5">
    <location>
        <begin position="1"/>
        <end position="68"/>
    </location>
</feature>
<sequence length="68" mass="7452">MSSDPLFIVVAIAVLAVLAILMFGIGTFAKGGEFNRKYSNKIMRWRIIAQAIAVLLVLVFVLFHRSGG</sequence>
<evidence type="ECO:0000259" key="5">
    <source>
        <dbReference type="PROSITE" id="PS51503"/>
    </source>
</evidence>
<evidence type="ECO:0000313" key="6">
    <source>
        <dbReference type="EMBL" id="GHE05063.1"/>
    </source>
</evidence>
<gene>
    <name evidence="6" type="ORF">GCM10008024_34500</name>
    <name evidence="7" type="ORF">SAMN05444006_12364</name>
</gene>
<dbReference type="Gene3D" id="6.10.140.1320">
    <property type="match status" value="1"/>
</dbReference>
<evidence type="ECO:0000256" key="2">
    <source>
        <dbReference type="ARBA" id="ARBA00022989"/>
    </source>
</evidence>
<dbReference type="InterPro" id="IPR007667">
    <property type="entry name" value="Hypoxia_induced_domain"/>
</dbReference>
<proteinExistence type="predicted"/>
<keyword evidence="1 4" id="KW-0812">Transmembrane</keyword>
<dbReference type="Proteomes" id="UP000199541">
    <property type="component" value="Unassembled WGS sequence"/>
</dbReference>
<dbReference type="NCBIfam" id="NF033233">
    <property type="entry name" value="twin_helix"/>
    <property type="match status" value="1"/>
</dbReference>
<keyword evidence="8" id="KW-1185">Reference proteome</keyword>
<dbReference type="EMBL" id="BNAB01000021">
    <property type="protein sequence ID" value="GHE05063.1"/>
    <property type="molecule type" value="Genomic_DNA"/>
</dbReference>
<dbReference type="PROSITE" id="PS51503">
    <property type="entry name" value="HIG1"/>
    <property type="match status" value="1"/>
</dbReference>
<dbReference type="Pfam" id="PF04588">
    <property type="entry name" value="HIG_1_N"/>
    <property type="match status" value="1"/>
</dbReference>